<organism evidence="1">
    <name type="scientific">hydrothermal vent metagenome</name>
    <dbReference type="NCBI Taxonomy" id="652676"/>
    <lineage>
        <taxon>unclassified sequences</taxon>
        <taxon>metagenomes</taxon>
        <taxon>ecological metagenomes</taxon>
    </lineage>
</organism>
<proteinExistence type="predicted"/>
<dbReference type="InterPro" id="IPR002187">
    <property type="entry name" value="N-reg_PII"/>
</dbReference>
<gene>
    <name evidence="1" type="ORF">MNBD_GAMMA18-50</name>
</gene>
<dbReference type="AlphaFoldDB" id="A0A3B0ZE42"/>
<name>A0A3B0ZE42_9ZZZZ</name>
<accession>A0A3B0ZE42</accession>
<dbReference type="GO" id="GO:0006808">
    <property type="term" value="P:regulation of nitrogen utilization"/>
    <property type="evidence" value="ECO:0007669"/>
    <property type="project" value="InterPro"/>
</dbReference>
<sequence length="106" mass="11891">MVELYPEKLLSIITNDSMQERLECMFKKYGVSGFTIIQASGEGSSGMASEMSGFDGNILVKVIVPESQLQVLLESVERKLRKGYHLTVFVSDVQVITPEKFNKKSR</sequence>
<dbReference type="Pfam" id="PF00543">
    <property type="entry name" value="P-II"/>
    <property type="match status" value="1"/>
</dbReference>
<dbReference type="GO" id="GO:0030234">
    <property type="term" value="F:enzyme regulator activity"/>
    <property type="evidence" value="ECO:0007669"/>
    <property type="project" value="InterPro"/>
</dbReference>
<reference evidence="1" key="1">
    <citation type="submission" date="2018-06" db="EMBL/GenBank/DDBJ databases">
        <authorList>
            <person name="Zhirakovskaya E."/>
        </authorList>
    </citation>
    <scope>NUCLEOTIDE SEQUENCE</scope>
</reference>
<dbReference type="InterPro" id="IPR015867">
    <property type="entry name" value="N-reg_PII/ATP_PRibTrfase_C"/>
</dbReference>
<dbReference type="InterPro" id="IPR011322">
    <property type="entry name" value="N-reg_PII-like_a/b"/>
</dbReference>
<dbReference type="SUPFAM" id="SSF54913">
    <property type="entry name" value="GlnB-like"/>
    <property type="match status" value="1"/>
</dbReference>
<evidence type="ECO:0000313" key="1">
    <source>
        <dbReference type="EMBL" id="VAW89851.1"/>
    </source>
</evidence>
<protein>
    <recommendedName>
        <fullName evidence="2">Nitrogen regulatory protein P-II</fullName>
    </recommendedName>
</protein>
<evidence type="ECO:0008006" key="2">
    <source>
        <dbReference type="Google" id="ProtNLM"/>
    </source>
</evidence>
<dbReference type="EMBL" id="UOFP01000294">
    <property type="protein sequence ID" value="VAW89851.1"/>
    <property type="molecule type" value="Genomic_DNA"/>
</dbReference>
<dbReference type="Gene3D" id="3.30.70.120">
    <property type="match status" value="1"/>
</dbReference>